<reference evidence="1 2" key="1">
    <citation type="submission" date="2020-08" db="EMBL/GenBank/DDBJ databases">
        <title>Genome public.</title>
        <authorList>
            <person name="Liu C."/>
            <person name="Sun Q."/>
        </authorList>
    </citation>
    <scope>NUCLEOTIDE SEQUENCE [LARGE SCALE GENOMIC DNA]</scope>
    <source>
        <strain evidence="1 2">M2</strain>
    </source>
</reference>
<keyword evidence="2" id="KW-1185">Reference proteome</keyword>
<protein>
    <recommendedName>
        <fullName evidence="3">DUF4340 domain-containing protein</fullName>
    </recommendedName>
</protein>
<evidence type="ECO:0008006" key="3">
    <source>
        <dbReference type="Google" id="ProtNLM"/>
    </source>
</evidence>
<sequence length="438" mass="46222">MRGAERSAGNTAKNIALIVLAVLMAVLCAANWLAGVSAASLGSDNPLRRVHDRLFGGAAGYEIRSSGVSAASPAQLALGASGEFVGVQYSTTDVDASLGAVRSIWTQALSGDALMETDEQTLAGELGAERKVLLRYHGALPLSVVSGWMGGTLADDRIKVETLFYSADSGTLFVRTPDGALYLSHAEADRGAFDRALEDFHGTDCTFAGADTNVYPETLLFEGENLTLPVLKNEALDLFAAQSGTGLANLLGAFGFSAYTDFYSEQNDTVRVFVDDASTLRLAKTGLMQYATAGDQSTVTAFESGEVTGSAALDAQIDCARVILDTVLRAGETDTHASLYAVNETEHRTTLVFLQLYSGVPVLGSTDFAAFEFEGGVLRAATVNLQRFAATGENRIVLPAKQAAASASAGERSMMAAYREENGVYAPSRFYLKDGKTD</sequence>
<proteinExistence type="predicted"/>
<accession>A0ABR7GKF1</accession>
<evidence type="ECO:0000313" key="1">
    <source>
        <dbReference type="EMBL" id="MBC5694794.1"/>
    </source>
</evidence>
<organism evidence="1 2">
    <name type="scientific">Agathobaculum hominis</name>
    <dbReference type="NCBI Taxonomy" id="2763014"/>
    <lineage>
        <taxon>Bacteria</taxon>
        <taxon>Bacillati</taxon>
        <taxon>Bacillota</taxon>
        <taxon>Clostridia</taxon>
        <taxon>Eubacteriales</taxon>
        <taxon>Butyricicoccaceae</taxon>
        <taxon>Agathobaculum</taxon>
    </lineage>
</organism>
<dbReference type="RefSeq" id="WP_186969119.1">
    <property type="nucleotide sequence ID" value="NZ_JACOPK010000002.1"/>
</dbReference>
<name>A0ABR7GKF1_9FIRM</name>
<evidence type="ECO:0000313" key="2">
    <source>
        <dbReference type="Proteomes" id="UP000641741"/>
    </source>
</evidence>
<dbReference type="EMBL" id="JACOPK010000002">
    <property type="protein sequence ID" value="MBC5694794.1"/>
    <property type="molecule type" value="Genomic_DNA"/>
</dbReference>
<dbReference type="Proteomes" id="UP000641741">
    <property type="component" value="Unassembled WGS sequence"/>
</dbReference>
<comment type="caution">
    <text evidence="1">The sequence shown here is derived from an EMBL/GenBank/DDBJ whole genome shotgun (WGS) entry which is preliminary data.</text>
</comment>
<gene>
    <name evidence="1" type="ORF">H8S02_02365</name>
</gene>